<evidence type="ECO:0000256" key="3">
    <source>
        <dbReference type="ARBA" id="ARBA00022989"/>
    </source>
</evidence>
<dbReference type="PANTHER" id="PTHR39608:SF1">
    <property type="entry name" value="INTEGRAL MEMBRANE PROTEIN (AFU_ORTHOLOGUE AFUA_5G08640)"/>
    <property type="match status" value="1"/>
</dbReference>
<keyword evidence="2 5" id="KW-0812">Transmembrane</keyword>
<accession>A0A6A6UHA3</accession>
<keyword evidence="8" id="KW-1185">Reference proteome</keyword>
<proteinExistence type="predicted"/>
<feature type="transmembrane region" description="Helical" evidence="5">
    <location>
        <begin position="76"/>
        <end position="95"/>
    </location>
</feature>
<protein>
    <submittedName>
        <fullName evidence="7">Integral membrane protein</fullName>
    </submittedName>
</protein>
<organism evidence="7 8">
    <name type="scientific">Microthyrium microscopicum</name>
    <dbReference type="NCBI Taxonomy" id="703497"/>
    <lineage>
        <taxon>Eukaryota</taxon>
        <taxon>Fungi</taxon>
        <taxon>Dikarya</taxon>
        <taxon>Ascomycota</taxon>
        <taxon>Pezizomycotina</taxon>
        <taxon>Dothideomycetes</taxon>
        <taxon>Dothideomycetes incertae sedis</taxon>
        <taxon>Microthyriales</taxon>
        <taxon>Microthyriaceae</taxon>
        <taxon>Microthyrium</taxon>
    </lineage>
</organism>
<evidence type="ECO:0000313" key="7">
    <source>
        <dbReference type="EMBL" id="KAF2671562.1"/>
    </source>
</evidence>
<evidence type="ECO:0000259" key="6">
    <source>
        <dbReference type="Pfam" id="PF01284"/>
    </source>
</evidence>
<keyword evidence="4 5" id="KW-0472">Membrane</keyword>
<dbReference type="OrthoDB" id="4074965at2759"/>
<reference evidence="7" key="1">
    <citation type="journal article" date="2020" name="Stud. Mycol.">
        <title>101 Dothideomycetes genomes: a test case for predicting lifestyles and emergence of pathogens.</title>
        <authorList>
            <person name="Haridas S."/>
            <person name="Albert R."/>
            <person name="Binder M."/>
            <person name="Bloem J."/>
            <person name="Labutti K."/>
            <person name="Salamov A."/>
            <person name="Andreopoulos B."/>
            <person name="Baker S."/>
            <person name="Barry K."/>
            <person name="Bills G."/>
            <person name="Bluhm B."/>
            <person name="Cannon C."/>
            <person name="Castanera R."/>
            <person name="Culley D."/>
            <person name="Daum C."/>
            <person name="Ezra D."/>
            <person name="Gonzalez J."/>
            <person name="Henrissat B."/>
            <person name="Kuo A."/>
            <person name="Liang C."/>
            <person name="Lipzen A."/>
            <person name="Lutzoni F."/>
            <person name="Magnuson J."/>
            <person name="Mondo S."/>
            <person name="Nolan M."/>
            <person name="Ohm R."/>
            <person name="Pangilinan J."/>
            <person name="Park H.-J."/>
            <person name="Ramirez L."/>
            <person name="Alfaro M."/>
            <person name="Sun H."/>
            <person name="Tritt A."/>
            <person name="Yoshinaga Y."/>
            <person name="Zwiers L.-H."/>
            <person name="Turgeon B."/>
            <person name="Goodwin S."/>
            <person name="Spatafora J."/>
            <person name="Crous P."/>
            <person name="Grigoriev I."/>
        </authorList>
    </citation>
    <scope>NUCLEOTIDE SEQUENCE</scope>
    <source>
        <strain evidence="7">CBS 115976</strain>
    </source>
</reference>
<gene>
    <name evidence="7" type="ORF">BT63DRAFT_476445</name>
</gene>
<dbReference type="Proteomes" id="UP000799302">
    <property type="component" value="Unassembled WGS sequence"/>
</dbReference>
<evidence type="ECO:0000313" key="8">
    <source>
        <dbReference type="Proteomes" id="UP000799302"/>
    </source>
</evidence>
<name>A0A6A6UHA3_9PEZI</name>
<sequence>MILSRLLSFVFRGLEFVCAIIILGLGGHFIWRMNRDGPGPRGRLIYTEVVATFAALLSLIWLVPFTWTFLHYPMDIILSLAFFASFGALFDWIHINGLNCSGIFGVWNWDGNSHNNYCAEWKTLEAFTFMSGVFWLISAFLSIHVFHRVRGRNSPKAITAA</sequence>
<dbReference type="PANTHER" id="PTHR39608">
    <property type="entry name" value="INTEGRAL MEMBRANE PROTEIN (AFU_ORTHOLOGUE AFUA_5G08640)"/>
    <property type="match status" value="1"/>
</dbReference>
<comment type="subcellular location">
    <subcellularLocation>
        <location evidence="1">Membrane</location>
        <topology evidence="1">Multi-pass membrane protein</topology>
    </subcellularLocation>
</comment>
<evidence type="ECO:0000256" key="1">
    <source>
        <dbReference type="ARBA" id="ARBA00004141"/>
    </source>
</evidence>
<feature type="domain" description="MARVEL" evidence="6">
    <location>
        <begin position="7"/>
        <end position="141"/>
    </location>
</feature>
<feature type="transmembrane region" description="Helical" evidence="5">
    <location>
        <begin position="9"/>
        <end position="31"/>
    </location>
</feature>
<evidence type="ECO:0000256" key="4">
    <source>
        <dbReference type="ARBA" id="ARBA00023136"/>
    </source>
</evidence>
<dbReference type="EMBL" id="MU004232">
    <property type="protein sequence ID" value="KAF2671562.1"/>
    <property type="molecule type" value="Genomic_DNA"/>
</dbReference>
<dbReference type="InterPro" id="IPR008253">
    <property type="entry name" value="Marvel"/>
</dbReference>
<keyword evidence="3 5" id="KW-1133">Transmembrane helix</keyword>
<dbReference type="AlphaFoldDB" id="A0A6A6UHA3"/>
<dbReference type="GO" id="GO:0016020">
    <property type="term" value="C:membrane"/>
    <property type="evidence" value="ECO:0007669"/>
    <property type="project" value="UniProtKB-SubCell"/>
</dbReference>
<evidence type="ECO:0000256" key="5">
    <source>
        <dbReference type="SAM" id="Phobius"/>
    </source>
</evidence>
<feature type="transmembrane region" description="Helical" evidence="5">
    <location>
        <begin position="43"/>
        <end position="64"/>
    </location>
</feature>
<feature type="transmembrane region" description="Helical" evidence="5">
    <location>
        <begin position="126"/>
        <end position="146"/>
    </location>
</feature>
<dbReference type="Pfam" id="PF01284">
    <property type="entry name" value="MARVEL"/>
    <property type="match status" value="1"/>
</dbReference>
<evidence type="ECO:0000256" key="2">
    <source>
        <dbReference type="ARBA" id="ARBA00022692"/>
    </source>
</evidence>